<reference evidence="5 6" key="1">
    <citation type="submission" date="2019-08" db="EMBL/GenBank/DDBJ databases">
        <title>In-depth cultivation of the pig gut microbiome towards novel bacterial diversity and tailored functional studies.</title>
        <authorList>
            <person name="Wylensek D."/>
            <person name="Hitch T.C.A."/>
            <person name="Clavel T."/>
        </authorList>
    </citation>
    <scope>NUCLEOTIDE SEQUENCE [LARGE SCALE GENOMIC DNA]</scope>
    <source>
        <strain evidence="5 6">BBE-744-WT-12</strain>
    </source>
</reference>
<dbReference type="InterPro" id="IPR028082">
    <property type="entry name" value="Peripla_BP_I"/>
</dbReference>
<dbReference type="RefSeq" id="WP_106054307.1">
    <property type="nucleotide sequence ID" value="NZ_VUNS01000027.1"/>
</dbReference>
<dbReference type="PANTHER" id="PTHR30146:SF153">
    <property type="entry name" value="LACTOSE OPERON REPRESSOR"/>
    <property type="match status" value="1"/>
</dbReference>
<dbReference type="PROSITE" id="PS50932">
    <property type="entry name" value="HTH_LACI_2"/>
    <property type="match status" value="1"/>
</dbReference>
<dbReference type="SMART" id="SM00354">
    <property type="entry name" value="HTH_LACI"/>
    <property type="match status" value="1"/>
</dbReference>
<keyword evidence="3" id="KW-0804">Transcription</keyword>
<sequence>MAKGGVTITELALRAGVSAATVSIVLNRKPLARRVPEHTQLRIRELAEQLSYRPSHFAQAMKKRSTGIYGFVCGDVGTPFYAELTECLMREADLRGCRLMTMPTEWDVGREIRTLETLLTRMVDGVVMCSQAFEKCSEETERIKRAYGGILPLVTVNAESEGVSSVIYDFRPGMRDLLEYFAGCGIRQLVMLDDPAFPRKRAACMEFAPQFGIGLELVDFSFGSMESLDAAVGRILDKRPEAVLGTSDFVTMRFCAAAGERGLRIPDDVSVATIDCSKMSGFYNPSLTGIRIDPAEFTGQVFDELERKIAGAPELRSIVVPGRLMVRRSVKTVSR</sequence>
<gene>
    <name evidence="5" type="ORF">FYJ85_18390</name>
</gene>
<dbReference type="InterPro" id="IPR046335">
    <property type="entry name" value="LacI/GalR-like_sensor"/>
</dbReference>
<evidence type="ECO:0000313" key="6">
    <source>
        <dbReference type="Proteomes" id="UP000435649"/>
    </source>
</evidence>
<dbReference type="CDD" id="cd01392">
    <property type="entry name" value="HTH_LacI"/>
    <property type="match status" value="1"/>
</dbReference>
<dbReference type="Proteomes" id="UP000435649">
    <property type="component" value="Unassembled WGS sequence"/>
</dbReference>
<organism evidence="5 6">
    <name type="scientific">Victivallis lenta</name>
    <dbReference type="NCBI Taxonomy" id="2606640"/>
    <lineage>
        <taxon>Bacteria</taxon>
        <taxon>Pseudomonadati</taxon>
        <taxon>Lentisphaerota</taxon>
        <taxon>Lentisphaeria</taxon>
        <taxon>Victivallales</taxon>
        <taxon>Victivallaceae</taxon>
        <taxon>Victivallis</taxon>
    </lineage>
</organism>
<evidence type="ECO:0000259" key="4">
    <source>
        <dbReference type="PROSITE" id="PS50932"/>
    </source>
</evidence>
<dbReference type="EMBL" id="VUNS01000027">
    <property type="protein sequence ID" value="MST99008.1"/>
    <property type="molecule type" value="Genomic_DNA"/>
</dbReference>
<keyword evidence="6" id="KW-1185">Reference proteome</keyword>
<feature type="domain" description="HTH lacI-type" evidence="4">
    <location>
        <begin position="6"/>
        <end position="63"/>
    </location>
</feature>
<dbReference type="Pfam" id="PF00356">
    <property type="entry name" value="LacI"/>
    <property type="match status" value="1"/>
</dbReference>
<dbReference type="Gene3D" id="1.10.260.40">
    <property type="entry name" value="lambda repressor-like DNA-binding domains"/>
    <property type="match status" value="1"/>
</dbReference>
<name>A0A844G9D5_9BACT</name>
<evidence type="ECO:0000256" key="2">
    <source>
        <dbReference type="ARBA" id="ARBA00023125"/>
    </source>
</evidence>
<dbReference type="SUPFAM" id="SSF47413">
    <property type="entry name" value="lambda repressor-like DNA-binding domains"/>
    <property type="match status" value="1"/>
</dbReference>
<dbReference type="CDD" id="cd06267">
    <property type="entry name" value="PBP1_LacI_sugar_binding-like"/>
    <property type="match status" value="1"/>
</dbReference>
<dbReference type="InterPro" id="IPR010982">
    <property type="entry name" value="Lambda_DNA-bd_dom_sf"/>
</dbReference>
<dbReference type="GO" id="GO:0000976">
    <property type="term" value="F:transcription cis-regulatory region binding"/>
    <property type="evidence" value="ECO:0007669"/>
    <property type="project" value="TreeGrafter"/>
</dbReference>
<dbReference type="Gene3D" id="3.40.50.2300">
    <property type="match status" value="2"/>
</dbReference>
<dbReference type="PANTHER" id="PTHR30146">
    <property type="entry name" value="LACI-RELATED TRANSCRIPTIONAL REPRESSOR"/>
    <property type="match status" value="1"/>
</dbReference>
<keyword evidence="1" id="KW-0805">Transcription regulation</keyword>
<dbReference type="SUPFAM" id="SSF53822">
    <property type="entry name" value="Periplasmic binding protein-like I"/>
    <property type="match status" value="1"/>
</dbReference>
<evidence type="ECO:0000256" key="3">
    <source>
        <dbReference type="ARBA" id="ARBA00023163"/>
    </source>
</evidence>
<dbReference type="Pfam" id="PF13377">
    <property type="entry name" value="Peripla_BP_3"/>
    <property type="match status" value="1"/>
</dbReference>
<comment type="caution">
    <text evidence="5">The sequence shown here is derived from an EMBL/GenBank/DDBJ whole genome shotgun (WGS) entry which is preliminary data.</text>
</comment>
<evidence type="ECO:0000256" key="1">
    <source>
        <dbReference type="ARBA" id="ARBA00023015"/>
    </source>
</evidence>
<protein>
    <submittedName>
        <fullName evidence="5">LacI family transcriptional regulator</fullName>
    </submittedName>
</protein>
<dbReference type="GO" id="GO:0003700">
    <property type="term" value="F:DNA-binding transcription factor activity"/>
    <property type="evidence" value="ECO:0007669"/>
    <property type="project" value="TreeGrafter"/>
</dbReference>
<keyword evidence="2" id="KW-0238">DNA-binding</keyword>
<accession>A0A844G9D5</accession>
<dbReference type="AlphaFoldDB" id="A0A844G9D5"/>
<dbReference type="InterPro" id="IPR000843">
    <property type="entry name" value="HTH_LacI"/>
</dbReference>
<proteinExistence type="predicted"/>
<evidence type="ECO:0000313" key="5">
    <source>
        <dbReference type="EMBL" id="MST99008.1"/>
    </source>
</evidence>